<dbReference type="Proteomes" id="UP001152888">
    <property type="component" value="Unassembled WGS sequence"/>
</dbReference>
<gene>
    <name evidence="2" type="ORF">ACAOBT_LOCUS30114</name>
</gene>
<comment type="caution">
    <text evidence="2">The sequence shown here is derived from an EMBL/GenBank/DDBJ whole genome shotgun (WGS) entry which is preliminary data.</text>
</comment>
<evidence type="ECO:0000313" key="2">
    <source>
        <dbReference type="EMBL" id="CAH2008253.1"/>
    </source>
</evidence>
<keyword evidence="3" id="KW-1185">Reference proteome</keyword>
<organism evidence="2 3">
    <name type="scientific">Acanthoscelides obtectus</name>
    <name type="common">Bean weevil</name>
    <name type="synonym">Bruchus obtectus</name>
    <dbReference type="NCBI Taxonomy" id="200917"/>
    <lineage>
        <taxon>Eukaryota</taxon>
        <taxon>Metazoa</taxon>
        <taxon>Ecdysozoa</taxon>
        <taxon>Arthropoda</taxon>
        <taxon>Hexapoda</taxon>
        <taxon>Insecta</taxon>
        <taxon>Pterygota</taxon>
        <taxon>Neoptera</taxon>
        <taxon>Endopterygota</taxon>
        <taxon>Coleoptera</taxon>
        <taxon>Polyphaga</taxon>
        <taxon>Cucujiformia</taxon>
        <taxon>Chrysomeloidea</taxon>
        <taxon>Chrysomelidae</taxon>
        <taxon>Bruchinae</taxon>
        <taxon>Bruchini</taxon>
        <taxon>Acanthoscelides</taxon>
    </lineage>
</organism>
<reference evidence="2" key="1">
    <citation type="submission" date="2022-03" db="EMBL/GenBank/DDBJ databases">
        <authorList>
            <person name="Sayadi A."/>
        </authorList>
    </citation>
    <scope>NUCLEOTIDE SEQUENCE</scope>
</reference>
<name>A0A9P0MA37_ACAOB</name>
<accession>A0A9P0MA37</accession>
<sequence>METDEDGTEAGGKANEFQKHITGNGPYSLDPLLQTLPRLV</sequence>
<feature type="region of interest" description="Disordered" evidence="1">
    <location>
        <begin position="1"/>
        <end position="40"/>
    </location>
</feature>
<dbReference type="AlphaFoldDB" id="A0A9P0MA37"/>
<evidence type="ECO:0000313" key="3">
    <source>
        <dbReference type="Proteomes" id="UP001152888"/>
    </source>
</evidence>
<proteinExistence type="predicted"/>
<dbReference type="EMBL" id="CAKOFQ010007794">
    <property type="protein sequence ID" value="CAH2008253.1"/>
    <property type="molecule type" value="Genomic_DNA"/>
</dbReference>
<protein>
    <submittedName>
        <fullName evidence="2">Uncharacterized protein</fullName>
    </submittedName>
</protein>
<evidence type="ECO:0000256" key="1">
    <source>
        <dbReference type="SAM" id="MobiDB-lite"/>
    </source>
</evidence>